<dbReference type="PANTHER" id="PTHR43283:SF11">
    <property type="entry name" value="BETA-LACTAMASE-RELATED DOMAIN-CONTAINING PROTEIN"/>
    <property type="match status" value="1"/>
</dbReference>
<dbReference type="InterPro" id="IPR001466">
    <property type="entry name" value="Beta-lactam-related"/>
</dbReference>
<dbReference type="InterPro" id="IPR050789">
    <property type="entry name" value="Diverse_Enzym_Activities"/>
</dbReference>
<dbReference type="Gene3D" id="3.40.710.10">
    <property type="entry name" value="DD-peptidase/beta-lactamase superfamily"/>
    <property type="match status" value="1"/>
</dbReference>
<comment type="caution">
    <text evidence="3">The sequence shown here is derived from an EMBL/GenBank/DDBJ whole genome shotgun (WGS) entry which is preliminary data.</text>
</comment>
<evidence type="ECO:0000313" key="3">
    <source>
        <dbReference type="EMBL" id="MBT0652814.1"/>
    </source>
</evidence>
<evidence type="ECO:0000256" key="1">
    <source>
        <dbReference type="ARBA" id="ARBA00022801"/>
    </source>
</evidence>
<dbReference type="Proteomes" id="UP000756860">
    <property type="component" value="Unassembled WGS sequence"/>
</dbReference>
<organism evidence="3 4">
    <name type="scientific">Geomobilimonas luticola</name>
    <dbReference type="NCBI Taxonomy" id="1114878"/>
    <lineage>
        <taxon>Bacteria</taxon>
        <taxon>Pseudomonadati</taxon>
        <taxon>Thermodesulfobacteriota</taxon>
        <taxon>Desulfuromonadia</taxon>
        <taxon>Geobacterales</taxon>
        <taxon>Geobacteraceae</taxon>
        <taxon>Geomobilimonas</taxon>
    </lineage>
</organism>
<accession>A0ABS5SE74</accession>
<evidence type="ECO:0000259" key="2">
    <source>
        <dbReference type="Pfam" id="PF00144"/>
    </source>
</evidence>
<gene>
    <name evidence="3" type="ORF">KI810_07085</name>
</gene>
<reference evidence="3 4" key="1">
    <citation type="submission" date="2021-05" db="EMBL/GenBank/DDBJ databases">
        <title>The draft genome of Geobacter luticola JCM 17780.</title>
        <authorList>
            <person name="Xu Z."/>
            <person name="Masuda Y."/>
            <person name="Itoh H."/>
            <person name="Senoo K."/>
        </authorList>
    </citation>
    <scope>NUCLEOTIDE SEQUENCE [LARGE SCALE GENOMIC DNA]</scope>
    <source>
        <strain evidence="3 4">JCM 17780</strain>
    </source>
</reference>
<keyword evidence="1" id="KW-0378">Hydrolase</keyword>
<proteinExistence type="predicted"/>
<protein>
    <submittedName>
        <fullName evidence="3">Beta-lactamase family protein</fullName>
    </submittedName>
</protein>
<dbReference type="SUPFAM" id="SSF56601">
    <property type="entry name" value="beta-lactamase/transpeptidase-like"/>
    <property type="match status" value="1"/>
</dbReference>
<dbReference type="Pfam" id="PF00144">
    <property type="entry name" value="Beta-lactamase"/>
    <property type="match status" value="1"/>
</dbReference>
<feature type="domain" description="Beta-lactamase-related" evidence="2">
    <location>
        <begin position="72"/>
        <end position="392"/>
    </location>
</feature>
<dbReference type="InterPro" id="IPR012338">
    <property type="entry name" value="Beta-lactam/transpept-like"/>
</dbReference>
<name>A0ABS5SE74_9BACT</name>
<dbReference type="PANTHER" id="PTHR43283">
    <property type="entry name" value="BETA-LACTAMASE-RELATED"/>
    <property type="match status" value="1"/>
</dbReference>
<dbReference type="EMBL" id="JAHCVK010000002">
    <property type="protein sequence ID" value="MBT0652814.1"/>
    <property type="molecule type" value="Genomic_DNA"/>
</dbReference>
<sequence length="429" mass="46235">MAGGCPRWRRESSQERQIQGQLNDGGFIPPSVFQGGAVNSLKAILISLVVLATAVSGSAETQRHVTPHVEKVDQLLESAIARGLVTGGVVLVGNRQGVLFEKAYGRGLGGPDSPGLTVDSLFDIASLTKVVATTPAVLKLAEERKLSLVDPVVRWFPEFSGKGKDDLLVLNLLTHTSGLDDFSLSSVNPLQSAIEGAAHQRLKGEVGNRFRYADINFILLGELVRRASGVGLQEFVANRFYGPLAMRDTGFSPDPAKAFRCAATRGAENQLLQGQVQDYPARQLGGVAGHAGLFTTIHDLARFCRMILNEGELGDVRVLSERAVRQMTVPYFSRGGDVMRGLGWDIASPFSSPKGEGFSRYSFGHTGYSGSSIWIDPASDTFVVLLTSRVDYGRTKEFSRLRGDLSTLAASLFAATQKEFAGVVRDTDE</sequence>
<keyword evidence="4" id="KW-1185">Reference proteome</keyword>
<evidence type="ECO:0000313" key="4">
    <source>
        <dbReference type="Proteomes" id="UP000756860"/>
    </source>
</evidence>